<keyword evidence="2" id="KW-0812">Transmembrane</keyword>
<dbReference type="OMA" id="MMKTGYH"/>
<dbReference type="InterPro" id="IPR029071">
    <property type="entry name" value="Ubiquitin-like_domsf"/>
</dbReference>
<evidence type="ECO:0000259" key="3">
    <source>
        <dbReference type="PROSITE" id="PS50033"/>
    </source>
</evidence>
<dbReference type="Proteomes" id="UP000752171">
    <property type="component" value="Unassembled WGS sequence"/>
</dbReference>
<dbReference type="AlphaFoldDB" id="A0A8B9LCB4"/>
<evidence type="ECO:0000256" key="2">
    <source>
        <dbReference type="SAM" id="Phobius"/>
    </source>
</evidence>
<evidence type="ECO:0000313" key="6">
    <source>
        <dbReference type="Proteomes" id="UP000694621"/>
    </source>
</evidence>
<dbReference type="EMBL" id="JAICCE010000020">
    <property type="protein sequence ID" value="KAG9263531.1"/>
    <property type="molecule type" value="Genomic_DNA"/>
</dbReference>
<dbReference type="PANTHER" id="PTHR23322:SF93">
    <property type="entry name" value="UBX DOMAIN-CONTAINING PROTEIN 8"/>
    <property type="match status" value="1"/>
</dbReference>
<dbReference type="PROSITE" id="PS50033">
    <property type="entry name" value="UBX"/>
    <property type="match status" value="1"/>
</dbReference>
<dbReference type="KEGG" id="amex:103033228"/>
<feature type="compositionally biased region" description="Basic and acidic residues" evidence="1">
    <location>
        <begin position="163"/>
        <end position="179"/>
    </location>
</feature>
<dbReference type="CTD" id="7993"/>
<dbReference type="Gene3D" id="3.10.20.90">
    <property type="entry name" value="Phosphatidylinositol 3-kinase Catalytic Subunit, Chain A, domain 1"/>
    <property type="match status" value="1"/>
</dbReference>
<feature type="compositionally biased region" description="Acidic residues" evidence="1">
    <location>
        <begin position="141"/>
        <end position="150"/>
    </location>
</feature>
<evidence type="ECO:0000313" key="7">
    <source>
        <dbReference type="Proteomes" id="UP000752171"/>
    </source>
</evidence>
<dbReference type="PANTHER" id="PTHR23322">
    <property type="entry name" value="FAS-ASSOCIATED PROTEIN"/>
    <property type="match status" value="1"/>
</dbReference>
<dbReference type="Ensembl" id="ENSAMXT00005053473.1">
    <property type="protein sequence ID" value="ENSAMXP00005049317.1"/>
    <property type="gene ID" value="ENSAMXG00005022487.1"/>
</dbReference>
<evidence type="ECO:0000313" key="5">
    <source>
        <dbReference type="Ensembl" id="ENSAMXP00005049317.1"/>
    </source>
</evidence>
<dbReference type="InterPro" id="IPR050730">
    <property type="entry name" value="UBX_domain-protein"/>
</dbReference>
<feature type="region of interest" description="Disordered" evidence="1">
    <location>
        <begin position="69"/>
        <end position="99"/>
    </location>
</feature>
<accession>A0A8B9LCB4</accession>
<organism evidence="5 6">
    <name type="scientific">Astyanax mexicanus</name>
    <name type="common">Blind cave fish</name>
    <name type="synonym">Astyanax fasciatus mexicanus</name>
    <dbReference type="NCBI Taxonomy" id="7994"/>
    <lineage>
        <taxon>Eukaryota</taxon>
        <taxon>Metazoa</taxon>
        <taxon>Chordata</taxon>
        <taxon>Craniata</taxon>
        <taxon>Vertebrata</taxon>
        <taxon>Euteleostomi</taxon>
        <taxon>Actinopterygii</taxon>
        <taxon>Neopterygii</taxon>
        <taxon>Teleostei</taxon>
        <taxon>Ostariophysi</taxon>
        <taxon>Characiformes</taxon>
        <taxon>Characoidei</taxon>
        <taxon>Acestrorhamphidae</taxon>
        <taxon>Acestrorhamphinae</taxon>
        <taxon>Astyanax</taxon>
    </lineage>
</organism>
<keyword evidence="2" id="KW-1133">Transmembrane helix</keyword>
<feature type="transmembrane region" description="Helical" evidence="2">
    <location>
        <begin position="7"/>
        <end position="30"/>
    </location>
</feature>
<dbReference type="PIRSF" id="PIRSF037632">
    <property type="entry name" value="UBX_Rep6"/>
    <property type="match status" value="1"/>
</dbReference>
<dbReference type="SUPFAM" id="SSF54236">
    <property type="entry name" value="Ubiquitin-like"/>
    <property type="match status" value="1"/>
</dbReference>
<keyword evidence="2" id="KW-0472">Membrane</keyword>
<dbReference type="Pfam" id="PF00789">
    <property type="entry name" value="UBX"/>
    <property type="match status" value="1"/>
</dbReference>
<reference evidence="5" key="2">
    <citation type="submission" date="2025-05" db="UniProtKB">
        <authorList>
            <consortium name="Ensembl"/>
        </authorList>
    </citation>
    <scope>IDENTIFICATION</scope>
</reference>
<protein>
    <submittedName>
        <fullName evidence="5">UBX domain protein 8</fullName>
    </submittedName>
    <submittedName>
        <fullName evidence="4">UBX domain-containing protein 8</fullName>
    </submittedName>
</protein>
<reference evidence="4 7" key="1">
    <citation type="submission" date="2021-07" db="EMBL/GenBank/DDBJ databases">
        <authorList>
            <person name="Imarazene B."/>
            <person name="Zahm M."/>
            <person name="Klopp C."/>
            <person name="Cabau C."/>
            <person name="Beille S."/>
            <person name="Jouanno E."/>
            <person name="Castinel A."/>
            <person name="Lluch J."/>
            <person name="Gil L."/>
            <person name="Kuchtly C."/>
            <person name="Lopez Roques C."/>
            <person name="Donnadieu C."/>
            <person name="Parrinello H."/>
            <person name="Journot L."/>
            <person name="Du K."/>
            <person name="Schartl M."/>
            <person name="Retaux S."/>
            <person name="Guiguen Y."/>
        </authorList>
    </citation>
    <scope>NUCLEOTIDE SEQUENCE [LARGE SCALE GENOMIC DNA]</scope>
    <source>
        <strain evidence="4">Pach_M1</strain>
        <tissue evidence="4">Testis</tissue>
    </source>
</reference>
<gene>
    <name evidence="4" type="primary">UBXN8</name>
    <name evidence="4" type="ORF">AMEX_G23577</name>
</gene>
<dbReference type="GeneID" id="103033228"/>
<evidence type="ECO:0000256" key="1">
    <source>
        <dbReference type="SAM" id="MobiDB-lite"/>
    </source>
</evidence>
<dbReference type="GO" id="GO:0036503">
    <property type="term" value="P:ERAD pathway"/>
    <property type="evidence" value="ECO:0007669"/>
    <property type="project" value="InterPro"/>
</dbReference>
<dbReference type="GO" id="GO:0043130">
    <property type="term" value="F:ubiquitin binding"/>
    <property type="evidence" value="ECO:0007669"/>
    <property type="project" value="TreeGrafter"/>
</dbReference>
<feature type="domain" description="UBX" evidence="3">
    <location>
        <begin position="191"/>
        <end position="267"/>
    </location>
</feature>
<proteinExistence type="predicted"/>
<feature type="compositionally biased region" description="Basic and acidic residues" evidence="1">
    <location>
        <begin position="75"/>
        <end position="90"/>
    </location>
</feature>
<dbReference type="Proteomes" id="UP000694621">
    <property type="component" value="Unplaced"/>
</dbReference>
<dbReference type="InterPro" id="IPR001012">
    <property type="entry name" value="UBX_dom"/>
</dbReference>
<evidence type="ECO:0000313" key="4">
    <source>
        <dbReference type="EMBL" id="KAG9263531.1"/>
    </source>
</evidence>
<dbReference type="InterPro" id="IPR017247">
    <property type="entry name" value="UBXN8"/>
</dbReference>
<feature type="region of interest" description="Disordered" evidence="1">
    <location>
        <begin position="130"/>
        <end position="179"/>
    </location>
</feature>
<name>A0A8B9LCB4_ASTMX</name>
<sequence>MAGARDVVFCGVLFASVFCIFSWKFSILGIRAALQLAGRGLLLLAVAAWMASCLLPKLKTYLLPDSPLESPVDEENSRQRQEQARRELQQKHVVKSSAYHESVLKPRGEAARRKKEEDFYHMTGQTWKLSQGTALGGEGGTEADAEEGDETPSQRAARRRKQLEKPHLTPVQKERPKEKRIIILPDEPSENAEGVVRIALRFPGGRTVQRRFLRSCSSSVLLDWLHKSGYPPTIYGLYTSFPRRPLITHTDLSMEDAGIVMDTALNVGEIDPDEP</sequence>